<dbReference type="EMBL" id="ML977001">
    <property type="protein sequence ID" value="KAF1953989.1"/>
    <property type="molecule type" value="Genomic_DNA"/>
</dbReference>
<proteinExistence type="predicted"/>
<keyword evidence="2" id="KW-0732">Signal</keyword>
<feature type="chain" id="PRO_5025483545" evidence="2">
    <location>
        <begin position="18"/>
        <end position="74"/>
    </location>
</feature>
<keyword evidence="1" id="KW-0812">Transmembrane</keyword>
<gene>
    <name evidence="3" type="ORF">CC80DRAFT_494230</name>
</gene>
<dbReference type="AlphaFoldDB" id="A0A6A5TQJ8"/>
<keyword evidence="4" id="KW-1185">Reference proteome</keyword>
<keyword evidence="1" id="KW-1133">Transmembrane helix</keyword>
<feature type="signal peptide" evidence="2">
    <location>
        <begin position="1"/>
        <end position="17"/>
    </location>
</feature>
<evidence type="ECO:0000313" key="3">
    <source>
        <dbReference type="EMBL" id="KAF1953989.1"/>
    </source>
</evidence>
<reference evidence="3" key="1">
    <citation type="journal article" date="2020" name="Stud. Mycol.">
        <title>101 Dothideomycetes genomes: a test case for predicting lifestyles and emergence of pathogens.</title>
        <authorList>
            <person name="Haridas S."/>
            <person name="Albert R."/>
            <person name="Binder M."/>
            <person name="Bloem J."/>
            <person name="Labutti K."/>
            <person name="Salamov A."/>
            <person name="Andreopoulos B."/>
            <person name="Baker S."/>
            <person name="Barry K."/>
            <person name="Bills G."/>
            <person name="Bluhm B."/>
            <person name="Cannon C."/>
            <person name="Castanera R."/>
            <person name="Culley D."/>
            <person name="Daum C."/>
            <person name="Ezra D."/>
            <person name="Gonzalez J."/>
            <person name="Henrissat B."/>
            <person name="Kuo A."/>
            <person name="Liang C."/>
            <person name="Lipzen A."/>
            <person name="Lutzoni F."/>
            <person name="Magnuson J."/>
            <person name="Mondo S."/>
            <person name="Nolan M."/>
            <person name="Ohm R."/>
            <person name="Pangilinan J."/>
            <person name="Park H.-J."/>
            <person name="Ramirez L."/>
            <person name="Alfaro M."/>
            <person name="Sun H."/>
            <person name="Tritt A."/>
            <person name="Yoshinaga Y."/>
            <person name="Zwiers L.-H."/>
            <person name="Turgeon B."/>
            <person name="Goodwin S."/>
            <person name="Spatafora J."/>
            <person name="Crous P."/>
            <person name="Grigoriev I."/>
        </authorList>
    </citation>
    <scope>NUCLEOTIDE SEQUENCE</scope>
    <source>
        <strain evidence="3">CBS 675.92</strain>
    </source>
</reference>
<accession>A0A6A5TQJ8</accession>
<feature type="transmembrane region" description="Helical" evidence="1">
    <location>
        <begin position="51"/>
        <end position="73"/>
    </location>
</feature>
<evidence type="ECO:0000256" key="2">
    <source>
        <dbReference type="SAM" id="SignalP"/>
    </source>
</evidence>
<evidence type="ECO:0000313" key="4">
    <source>
        <dbReference type="Proteomes" id="UP000800035"/>
    </source>
</evidence>
<sequence>MQFSVVAIVAFAAVSSASYTNGTIAYPSGTGAGTAAPTGAQPSSTIPFNNAAPVATGAGSAFAVLAAGAAALLI</sequence>
<keyword evidence="1" id="KW-0472">Membrane</keyword>
<dbReference type="Proteomes" id="UP000800035">
    <property type="component" value="Unassembled WGS sequence"/>
</dbReference>
<organism evidence="3 4">
    <name type="scientific">Byssothecium circinans</name>
    <dbReference type="NCBI Taxonomy" id="147558"/>
    <lineage>
        <taxon>Eukaryota</taxon>
        <taxon>Fungi</taxon>
        <taxon>Dikarya</taxon>
        <taxon>Ascomycota</taxon>
        <taxon>Pezizomycotina</taxon>
        <taxon>Dothideomycetes</taxon>
        <taxon>Pleosporomycetidae</taxon>
        <taxon>Pleosporales</taxon>
        <taxon>Massarineae</taxon>
        <taxon>Massarinaceae</taxon>
        <taxon>Byssothecium</taxon>
    </lineage>
</organism>
<evidence type="ECO:0000256" key="1">
    <source>
        <dbReference type="SAM" id="Phobius"/>
    </source>
</evidence>
<name>A0A6A5TQJ8_9PLEO</name>
<protein>
    <submittedName>
        <fullName evidence="3">Uncharacterized protein</fullName>
    </submittedName>
</protein>